<keyword evidence="2" id="KW-1185">Reference proteome</keyword>
<accession>A0AAN9PQM5</accession>
<dbReference type="EMBL" id="JAYMYQ010000011">
    <property type="protein sequence ID" value="KAK7306724.1"/>
    <property type="molecule type" value="Genomic_DNA"/>
</dbReference>
<proteinExistence type="predicted"/>
<evidence type="ECO:0000313" key="1">
    <source>
        <dbReference type="EMBL" id="KAK7306724.1"/>
    </source>
</evidence>
<sequence length="134" mass="15539">MHPIYGDPVQDFGFFRYEPRAIHLLNYEEIPLTLGMLVVSVVSSDSDYSYMHSNGQVLEQARLTSKDAVISEFFASRSLDIFAWSKLVANLCECFKYWTKTTWTSTSKSWDIGLQSDKWRHESYELFISGSCKR</sequence>
<evidence type="ECO:0000313" key="2">
    <source>
        <dbReference type="Proteomes" id="UP001367508"/>
    </source>
</evidence>
<organism evidence="1 2">
    <name type="scientific">Canavalia gladiata</name>
    <name type="common">Sword bean</name>
    <name type="synonym">Dolichos gladiatus</name>
    <dbReference type="NCBI Taxonomy" id="3824"/>
    <lineage>
        <taxon>Eukaryota</taxon>
        <taxon>Viridiplantae</taxon>
        <taxon>Streptophyta</taxon>
        <taxon>Embryophyta</taxon>
        <taxon>Tracheophyta</taxon>
        <taxon>Spermatophyta</taxon>
        <taxon>Magnoliopsida</taxon>
        <taxon>eudicotyledons</taxon>
        <taxon>Gunneridae</taxon>
        <taxon>Pentapetalae</taxon>
        <taxon>rosids</taxon>
        <taxon>fabids</taxon>
        <taxon>Fabales</taxon>
        <taxon>Fabaceae</taxon>
        <taxon>Papilionoideae</taxon>
        <taxon>50 kb inversion clade</taxon>
        <taxon>NPAAA clade</taxon>
        <taxon>indigoferoid/millettioid clade</taxon>
        <taxon>Phaseoleae</taxon>
        <taxon>Canavalia</taxon>
    </lineage>
</organism>
<reference evidence="1 2" key="1">
    <citation type="submission" date="2024-01" db="EMBL/GenBank/DDBJ databases">
        <title>The genomes of 5 underutilized Papilionoideae crops provide insights into root nodulation and disease resistanc.</title>
        <authorList>
            <person name="Jiang F."/>
        </authorList>
    </citation>
    <scope>NUCLEOTIDE SEQUENCE [LARGE SCALE GENOMIC DNA]</scope>
    <source>
        <strain evidence="1">LVBAO_FW01</strain>
        <tissue evidence="1">Leaves</tissue>
    </source>
</reference>
<dbReference type="Proteomes" id="UP001367508">
    <property type="component" value="Unassembled WGS sequence"/>
</dbReference>
<dbReference type="AlphaFoldDB" id="A0AAN9PQM5"/>
<comment type="caution">
    <text evidence="1">The sequence shown here is derived from an EMBL/GenBank/DDBJ whole genome shotgun (WGS) entry which is preliminary data.</text>
</comment>
<name>A0AAN9PQM5_CANGL</name>
<protein>
    <submittedName>
        <fullName evidence="1">Uncharacterized protein</fullName>
    </submittedName>
</protein>
<gene>
    <name evidence="1" type="ORF">VNO77_44679</name>
</gene>